<comment type="function">
    <text evidence="10 12">F(1)F(0) ATP synthase produces ATP from ADP in the presence of a proton or sodium gradient. F-type ATPases consist of two structural domains, F(1) containing the extramembraneous catalytic core and F(0) containing the membrane proton channel, linked together by a central stalk and a peripheral stalk. During catalysis, ATP synthesis in the catalytic domain of F(1) is coupled via a rotary mechanism of the central stalk subunits to proton translocation.</text>
</comment>
<comment type="similarity">
    <text evidence="1 12 13">Belongs to the ATPase B chain family.</text>
</comment>
<keyword evidence="6 12" id="KW-1133">Transmembrane helix</keyword>
<dbReference type="GO" id="GO:0046961">
    <property type="term" value="F:proton-transporting ATPase activity, rotational mechanism"/>
    <property type="evidence" value="ECO:0007669"/>
    <property type="project" value="TreeGrafter"/>
</dbReference>
<dbReference type="InterPro" id="IPR002146">
    <property type="entry name" value="ATP_synth_b/b'su_bac/chlpt"/>
</dbReference>
<evidence type="ECO:0000313" key="15">
    <source>
        <dbReference type="EMBL" id="SHJ94653.1"/>
    </source>
</evidence>
<evidence type="ECO:0000256" key="2">
    <source>
        <dbReference type="ARBA" id="ARBA00022448"/>
    </source>
</evidence>
<keyword evidence="14" id="KW-0175">Coiled coil</keyword>
<keyword evidence="5 12" id="KW-0375">Hydrogen ion transport</keyword>
<keyword evidence="4 12" id="KW-0812">Transmembrane</keyword>
<comment type="function">
    <text evidence="12">Component of the F(0) channel, it forms part of the peripheral stalk, linking F(1) to F(0).</text>
</comment>
<dbReference type="HAMAP" id="MF_01398">
    <property type="entry name" value="ATP_synth_b_bprime"/>
    <property type="match status" value="1"/>
</dbReference>
<feature type="coiled-coil region" evidence="14">
    <location>
        <begin position="45"/>
        <end position="98"/>
    </location>
</feature>
<comment type="subcellular location">
    <subcellularLocation>
        <location evidence="12">Cell membrane</location>
        <topology evidence="12">Single-pass membrane protein</topology>
    </subcellularLocation>
    <subcellularLocation>
        <location evidence="11">Endomembrane system</location>
        <topology evidence="11">Single-pass membrane protein</topology>
    </subcellularLocation>
</comment>
<keyword evidence="8 12" id="KW-0472">Membrane</keyword>
<evidence type="ECO:0000256" key="3">
    <source>
        <dbReference type="ARBA" id="ARBA00022547"/>
    </source>
</evidence>
<evidence type="ECO:0000256" key="5">
    <source>
        <dbReference type="ARBA" id="ARBA00022781"/>
    </source>
</evidence>
<dbReference type="GO" id="GO:0045259">
    <property type="term" value="C:proton-transporting ATP synthase complex"/>
    <property type="evidence" value="ECO:0007669"/>
    <property type="project" value="UniProtKB-KW"/>
</dbReference>
<evidence type="ECO:0000256" key="7">
    <source>
        <dbReference type="ARBA" id="ARBA00023065"/>
    </source>
</evidence>
<organism evidence="15 16">
    <name type="scientific">Anaerotignum lactatifermentans DSM 14214</name>
    <dbReference type="NCBI Taxonomy" id="1121323"/>
    <lineage>
        <taxon>Bacteria</taxon>
        <taxon>Bacillati</taxon>
        <taxon>Bacillota</taxon>
        <taxon>Clostridia</taxon>
        <taxon>Lachnospirales</taxon>
        <taxon>Anaerotignaceae</taxon>
        <taxon>Anaerotignum</taxon>
    </lineage>
</organism>
<accession>A0A1M6NGD8</accession>
<evidence type="ECO:0000256" key="11">
    <source>
        <dbReference type="ARBA" id="ARBA00037847"/>
    </source>
</evidence>
<keyword evidence="3 12" id="KW-0138">CF(0)</keyword>
<evidence type="ECO:0000256" key="4">
    <source>
        <dbReference type="ARBA" id="ARBA00022692"/>
    </source>
</evidence>
<dbReference type="AlphaFoldDB" id="A0A1M6NGD8"/>
<dbReference type="EMBL" id="FRAH01000010">
    <property type="protein sequence ID" value="SHJ94653.1"/>
    <property type="molecule type" value="Genomic_DNA"/>
</dbReference>
<dbReference type="GO" id="GO:0046933">
    <property type="term" value="F:proton-transporting ATP synthase activity, rotational mechanism"/>
    <property type="evidence" value="ECO:0007669"/>
    <property type="project" value="UniProtKB-UniRule"/>
</dbReference>
<evidence type="ECO:0000256" key="8">
    <source>
        <dbReference type="ARBA" id="ARBA00023136"/>
    </source>
</evidence>
<protein>
    <recommendedName>
        <fullName evidence="12">ATP synthase subunit b</fullName>
    </recommendedName>
    <alternativeName>
        <fullName evidence="12">ATP synthase F(0) sector subunit b</fullName>
    </alternativeName>
    <alternativeName>
        <fullName evidence="12">ATPase subunit I</fullName>
    </alternativeName>
    <alternativeName>
        <fullName evidence="12">F-type ATPase subunit b</fullName>
        <shortName evidence="12">F-ATPase subunit b</shortName>
    </alternativeName>
</protein>
<dbReference type="PANTHER" id="PTHR33445:SF1">
    <property type="entry name" value="ATP SYNTHASE SUBUNIT B"/>
    <property type="match status" value="1"/>
</dbReference>
<feature type="transmembrane region" description="Helical" evidence="12">
    <location>
        <begin position="6"/>
        <end position="22"/>
    </location>
</feature>
<dbReference type="CDD" id="cd06503">
    <property type="entry name" value="ATP-synt_Fo_b"/>
    <property type="match status" value="1"/>
</dbReference>
<keyword evidence="12" id="KW-1003">Cell membrane</keyword>
<gene>
    <name evidence="12" type="primary">atpF</name>
    <name evidence="15" type="ORF">SAMN02745138_00852</name>
</gene>
<dbReference type="GO" id="GO:0005886">
    <property type="term" value="C:plasma membrane"/>
    <property type="evidence" value="ECO:0007669"/>
    <property type="project" value="UniProtKB-SubCell"/>
</dbReference>
<evidence type="ECO:0000256" key="13">
    <source>
        <dbReference type="RuleBase" id="RU003848"/>
    </source>
</evidence>
<dbReference type="OrthoDB" id="1770883at2"/>
<sequence length="160" mass="18509">MLTLNWNIIWTFVDLIVLYVLMKKFLFARVQKVLDQRQEMIQGQMDYAKEQEALANQNLQQAQETVENATKEAREKAQRILEAASKKEKEQLQASEEEAKRILISSRKQAEQERKKLLADTQDEMVTIAMLAARKAVGNNINEEKEKALFEDLLKKVGEA</sequence>
<evidence type="ECO:0000313" key="16">
    <source>
        <dbReference type="Proteomes" id="UP000183975"/>
    </source>
</evidence>
<evidence type="ECO:0000256" key="12">
    <source>
        <dbReference type="HAMAP-Rule" id="MF_01398"/>
    </source>
</evidence>
<reference evidence="15 16" key="1">
    <citation type="submission" date="2016-11" db="EMBL/GenBank/DDBJ databases">
        <authorList>
            <person name="Jaros S."/>
            <person name="Januszkiewicz K."/>
            <person name="Wedrychowicz H."/>
        </authorList>
    </citation>
    <scope>NUCLEOTIDE SEQUENCE [LARGE SCALE GENOMIC DNA]</scope>
    <source>
        <strain evidence="15 16">DSM 14214</strain>
    </source>
</reference>
<dbReference type="InterPro" id="IPR050059">
    <property type="entry name" value="ATP_synthase_B_chain"/>
</dbReference>
<evidence type="ECO:0000256" key="6">
    <source>
        <dbReference type="ARBA" id="ARBA00022989"/>
    </source>
</evidence>
<evidence type="ECO:0000256" key="1">
    <source>
        <dbReference type="ARBA" id="ARBA00005513"/>
    </source>
</evidence>
<dbReference type="PANTHER" id="PTHR33445">
    <property type="entry name" value="ATP SYNTHASE SUBUNIT B', CHLOROPLASTIC"/>
    <property type="match status" value="1"/>
</dbReference>
<dbReference type="Pfam" id="PF00430">
    <property type="entry name" value="ATP-synt_B"/>
    <property type="match status" value="1"/>
</dbReference>
<keyword evidence="2 12" id="KW-0813">Transport</keyword>
<proteinExistence type="inferred from homology"/>
<evidence type="ECO:0000256" key="10">
    <source>
        <dbReference type="ARBA" id="ARBA00025198"/>
    </source>
</evidence>
<comment type="subunit">
    <text evidence="12">F-type ATPases have 2 components, F(1) - the catalytic core - and F(0) - the membrane proton channel. F(1) has five subunits: alpha(3), beta(3), gamma(1), delta(1), epsilon(1). F(0) has three main subunits: a(1), b(2) and c(10-14). The alpha and beta chains form an alternating ring which encloses part of the gamma chain. F(1) is attached to F(0) by a central stalk formed by the gamma and epsilon chains, while a peripheral stalk is formed by the delta and b chains.</text>
</comment>
<name>A0A1M6NGD8_9FIRM</name>
<keyword evidence="7 12" id="KW-0406">Ion transport</keyword>
<keyword evidence="9 12" id="KW-0066">ATP synthesis</keyword>
<keyword evidence="16" id="KW-1185">Reference proteome</keyword>
<evidence type="ECO:0000256" key="14">
    <source>
        <dbReference type="SAM" id="Coils"/>
    </source>
</evidence>
<dbReference type="Proteomes" id="UP000183975">
    <property type="component" value="Unassembled WGS sequence"/>
</dbReference>
<evidence type="ECO:0000256" key="9">
    <source>
        <dbReference type="ARBA" id="ARBA00023310"/>
    </source>
</evidence>
<dbReference type="GO" id="GO:0012505">
    <property type="term" value="C:endomembrane system"/>
    <property type="evidence" value="ECO:0007669"/>
    <property type="project" value="UniProtKB-SubCell"/>
</dbReference>
<dbReference type="RefSeq" id="WP_072849570.1">
    <property type="nucleotide sequence ID" value="NZ_FRAH01000010.1"/>
</dbReference>